<keyword evidence="2" id="KW-1185">Reference proteome</keyword>
<dbReference type="RefSeq" id="YP_009010702.1">
    <property type="nucleotide sequence ID" value="NC_023613.1"/>
</dbReference>
<dbReference type="KEGG" id="vg:18501541"/>
<evidence type="ECO:0000313" key="2">
    <source>
        <dbReference type="Proteomes" id="UP000097612"/>
    </source>
</evidence>
<dbReference type="OrthoDB" id="37628at10239"/>
<protein>
    <recommendedName>
        <fullName evidence="3">RING-type domain-containing protein</fullName>
    </recommendedName>
</protein>
<organism evidence="1 2">
    <name type="scientific">Invertebrate iridovirus 25</name>
    <dbReference type="NCBI Taxonomy" id="1301280"/>
    <lineage>
        <taxon>Viruses</taxon>
        <taxon>Varidnaviria</taxon>
        <taxon>Bamfordvirae</taxon>
        <taxon>Nucleocytoviricota</taxon>
        <taxon>Megaviricetes</taxon>
        <taxon>Pimascovirales</taxon>
        <taxon>Pimascovirales incertae sedis</taxon>
        <taxon>Iridoviridae</taxon>
        <taxon>Betairidovirinae</taxon>
        <taxon>Chloriridovirus</taxon>
        <taxon>Chloriridovirus simulium2</taxon>
    </lineage>
</organism>
<sequence>MKIKCEECNGLVTKTSIRRCKGLMCPKLYCSTCFTTQCSLCPMCYQTMLCPICVLVWDICPSCLDNDNAVLNFPEELPIGV</sequence>
<dbReference type="Proteomes" id="UP000097612">
    <property type="component" value="Segment"/>
</dbReference>
<dbReference type="GeneID" id="18501541"/>
<evidence type="ECO:0008006" key="3">
    <source>
        <dbReference type="Google" id="ProtNLM"/>
    </source>
</evidence>
<accession>W8W1M9</accession>
<reference evidence="1 2" key="1">
    <citation type="journal article" date="2013" name="Arch. Virol.">
        <title>Complete genome sequence of invertebrate iridovirus IIV-25 isolated from a blackfly larva.</title>
        <authorList>
            <person name="Piegu B."/>
            <person name="Guizard S."/>
            <person name="Spears T."/>
            <person name="Cruaud C."/>
            <person name="Couloux A."/>
            <person name="Bideshi D.K."/>
            <person name="Federici B.A."/>
            <person name="Bigot Y."/>
        </authorList>
    </citation>
    <scope>NUCLEOTIDE SEQUENCE [LARGE SCALE GENOMIC DNA]</scope>
</reference>
<name>W8W1M9_9VIRU</name>
<dbReference type="EMBL" id="HF920635">
    <property type="protein sequence ID" value="CCV02187.1"/>
    <property type="molecule type" value="Genomic_DNA"/>
</dbReference>
<gene>
    <name evidence="1" type="primary">169L</name>
    <name evidence="1" type="ORF">IIV25_169L</name>
</gene>
<proteinExistence type="predicted"/>
<evidence type="ECO:0000313" key="1">
    <source>
        <dbReference type="EMBL" id="CCV02187.1"/>
    </source>
</evidence>